<dbReference type="Pfam" id="PF02878">
    <property type="entry name" value="PGM_PMM_I"/>
    <property type="match status" value="1"/>
</dbReference>
<dbReference type="RefSeq" id="WP_190615125.1">
    <property type="nucleotide sequence ID" value="NZ_AP018712.1"/>
</dbReference>
<dbReference type="CDD" id="cd05799">
    <property type="entry name" value="PGM2"/>
    <property type="match status" value="1"/>
</dbReference>
<dbReference type="GO" id="GO:0005975">
    <property type="term" value="P:carbohydrate metabolic process"/>
    <property type="evidence" value="ECO:0007669"/>
    <property type="project" value="InterPro"/>
</dbReference>
<feature type="domain" description="Alpha-D-phosphohexomutase alpha/beta/alpha" evidence="10">
    <location>
        <begin position="322"/>
        <end position="449"/>
    </location>
</feature>
<organism evidence="11 12">
    <name type="scientific">Tepiditoga spiralis</name>
    <dbReference type="NCBI Taxonomy" id="2108365"/>
    <lineage>
        <taxon>Bacteria</taxon>
        <taxon>Thermotogati</taxon>
        <taxon>Thermotogota</taxon>
        <taxon>Thermotogae</taxon>
        <taxon>Petrotogales</taxon>
        <taxon>Petrotogaceae</taxon>
        <taxon>Tepiditoga</taxon>
    </lineage>
</organism>
<dbReference type="InterPro" id="IPR016055">
    <property type="entry name" value="A-D-PHexomutase_a/b/a-I/II/III"/>
</dbReference>
<dbReference type="Gene3D" id="3.30.310.50">
    <property type="entry name" value="Alpha-D-phosphohexomutase, C-terminal domain"/>
    <property type="match status" value="1"/>
</dbReference>
<comment type="cofactor">
    <cofactor evidence="1">
        <name>Mg(2+)</name>
        <dbReference type="ChEBI" id="CHEBI:18420"/>
    </cofactor>
</comment>
<accession>A0A7G1G2A0</accession>
<keyword evidence="12" id="KW-1185">Reference proteome</keyword>
<dbReference type="PANTHER" id="PTHR45745">
    <property type="entry name" value="PHOSPHOMANNOMUTASE 45A"/>
    <property type="match status" value="1"/>
</dbReference>
<dbReference type="InterPro" id="IPR005844">
    <property type="entry name" value="A-D-PHexomutase_a/b/a-I"/>
</dbReference>
<dbReference type="SUPFAM" id="SSF53738">
    <property type="entry name" value="Phosphoglucomutase, first 3 domains"/>
    <property type="match status" value="3"/>
</dbReference>
<keyword evidence="4 7" id="KW-0479">Metal-binding</keyword>
<dbReference type="Pfam" id="PF02879">
    <property type="entry name" value="PGM_PMM_II"/>
    <property type="match status" value="1"/>
</dbReference>
<dbReference type="GO" id="GO:0000287">
    <property type="term" value="F:magnesium ion binding"/>
    <property type="evidence" value="ECO:0007669"/>
    <property type="project" value="InterPro"/>
</dbReference>
<dbReference type="GO" id="GO:0008973">
    <property type="term" value="F:phosphopentomutase activity"/>
    <property type="evidence" value="ECO:0007669"/>
    <property type="project" value="TreeGrafter"/>
</dbReference>
<evidence type="ECO:0000256" key="4">
    <source>
        <dbReference type="ARBA" id="ARBA00022723"/>
    </source>
</evidence>
<sequence length="559" mass="63801">MDDVKIKSYKTFDLWLNNVDDSLKNELLTIKSNENELIDRFYKDLEFGTGGMRGKIGIGSNRMNFYTVARASQGFANYLKKIKDFPSIVIAYDTRNKSDYFAKNAAQVFAANGINVYLFSEPTATPILSYAVRYLKADGGIVITASHNPAEYNGYKVYTSNGVQAVPNIAEKIIEEVNKLDYFKDINIIKYEEGINNEKIIELDNEVYNNYIDEVEGYVRTLVPEINNNLKIVYTPLHGTGFKPVSEILKKLDFNIEIVEEQAKRDINFSTVKSPNPEEKEAFKLGLSLAKKSNADIVLATDPDSDRIGVFEKYNNDYISFNGNEMGIMLSHFILSKLKLHNLLPQNGIIVKTIVSTDMIKPIAQHFNVSVDETLTGFKFIGEKIEEYKFNRKNKFIFGFEESYGYLANEHARDKDAVIASALISVMASELKKEEKTLKMYLNELYEKYGYYKEKLMTFTFEGYSGAQKIRNIMEKIKNEPPIKISSFRLLETIDYNKGHNNLPKSNVIELRYGSIKLIARPSGTEPKIKFYILVNSDSEEKALNLISDVELIIFNLIN</sequence>
<evidence type="ECO:0000256" key="6">
    <source>
        <dbReference type="ARBA" id="ARBA00023235"/>
    </source>
</evidence>
<dbReference type="KEGG" id="ocy:OSSY52_01260"/>
<comment type="similarity">
    <text evidence="2 7">Belongs to the phosphohexose mutase family.</text>
</comment>
<evidence type="ECO:0000259" key="10">
    <source>
        <dbReference type="Pfam" id="PF02880"/>
    </source>
</evidence>
<dbReference type="InterPro" id="IPR005841">
    <property type="entry name" value="Alpha-D-phosphohexomutase_SF"/>
</dbReference>
<keyword evidence="5 7" id="KW-0460">Magnesium</keyword>
<evidence type="ECO:0000256" key="7">
    <source>
        <dbReference type="RuleBase" id="RU004326"/>
    </source>
</evidence>
<evidence type="ECO:0000256" key="5">
    <source>
        <dbReference type="ARBA" id="ARBA00022842"/>
    </source>
</evidence>
<evidence type="ECO:0000256" key="2">
    <source>
        <dbReference type="ARBA" id="ARBA00010231"/>
    </source>
</evidence>
<dbReference type="InterPro" id="IPR005845">
    <property type="entry name" value="A-D-PHexomutase_a/b/a-II"/>
</dbReference>
<feature type="domain" description="Alpha-D-phosphohexomutase alpha/beta/alpha" evidence="9">
    <location>
        <begin position="210"/>
        <end position="313"/>
    </location>
</feature>
<dbReference type="SUPFAM" id="SSF55957">
    <property type="entry name" value="Phosphoglucomutase, C-terminal domain"/>
    <property type="match status" value="1"/>
</dbReference>
<dbReference type="Proteomes" id="UP000516361">
    <property type="component" value="Chromosome"/>
</dbReference>
<keyword evidence="6" id="KW-0413">Isomerase</keyword>
<dbReference type="InterPro" id="IPR005846">
    <property type="entry name" value="A-D-PHexomutase_a/b/a-III"/>
</dbReference>
<evidence type="ECO:0000256" key="3">
    <source>
        <dbReference type="ARBA" id="ARBA00022553"/>
    </source>
</evidence>
<keyword evidence="3" id="KW-0597">Phosphoprotein</keyword>
<evidence type="ECO:0000256" key="1">
    <source>
        <dbReference type="ARBA" id="ARBA00001946"/>
    </source>
</evidence>
<proteinExistence type="inferred from homology"/>
<feature type="domain" description="Alpha-D-phosphohexomutase alpha/beta/alpha" evidence="8">
    <location>
        <begin position="46"/>
        <end position="181"/>
    </location>
</feature>
<evidence type="ECO:0000313" key="12">
    <source>
        <dbReference type="Proteomes" id="UP000516361"/>
    </source>
</evidence>
<name>A0A7G1G2A0_9BACT</name>
<dbReference type="Gene3D" id="3.40.120.10">
    <property type="entry name" value="Alpha-D-Glucose-1,6-Bisphosphate, subunit A, domain 3"/>
    <property type="match status" value="3"/>
</dbReference>
<dbReference type="PANTHER" id="PTHR45745:SF1">
    <property type="entry name" value="PHOSPHOGLUCOMUTASE 2B-RELATED"/>
    <property type="match status" value="1"/>
</dbReference>
<evidence type="ECO:0000259" key="9">
    <source>
        <dbReference type="Pfam" id="PF02879"/>
    </source>
</evidence>
<dbReference type="Pfam" id="PF02880">
    <property type="entry name" value="PGM_PMM_III"/>
    <property type="match status" value="1"/>
</dbReference>
<protein>
    <submittedName>
        <fullName evidence="11">Phosphoglucomutase</fullName>
    </submittedName>
</protein>
<evidence type="ECO:0000313" key="11">
    <source>
        <dbReference type="EMBL" id="BBE29985.1"/>
    </source>
</evidence>
<dbReference type="PRINTS" id="PR00509">
    <property type="entry name" value="PGMPMM"/>
</dbReference>
<dbReference type="InParanoid" id="A0A7G1G2A0"/>
<dbReference type="GO" id="GO:0006166">
    <property type="term" value="P:purine ribonucleoside salvage"/>
    <property type="evidence" value="ECO:0007669"/>
    <property type="project" value="TreeGrafter"/>
</dbReference>
<dbReference type="EMBL" id="AP018712">
    <property type="protein sequence ID" value="BBE29985.1"/>
    <property type="molecule type" value="Genomic_DNA"/>
</dbReference>
<dbReference type="InterPro" id="IPR016066">
    <property type="entry name" value="A-D-PHexomutase_CS"/>
</dbReference>
<gene>
    <name evidence="11" type="primary">pgm_1</name>
    <name evidence="11" type="ORF">OSSY52_01260</name>
</gene>
<reference evidence="11 12" key="1">
    <citation type="submission" date="2018-06" db="EMBL/GenBank/DDBJ databases">
        <title>Genome sequencing of Oceanotoga sp. sy52.</title>
        <authorList>
            <person name="Mori K."/>
        </authorList>
    </citation>
    <scope>NUCLEOTIDE SEQUENCE [LARGE SCALE GENOMIC DNA]</scope>
    <source>
        <strain evidence="12">sy52</strain>
    </source>
</reference>
<dbReference type="PROSITE" id="PS00710">
    <property type="entry name" value="PGM_PMM"/>
    <property type="match status" value="1"/>
</dbReference>
<dbReference type="InterPro" id="IPR036900">
    <property type="entry name" value="A-D-PHexomutase_C_sf"/>
</dbReference>
<evidence type="ECO:0000259" key="8">
    <source>
        <dbReference type="Pfam" id="PF02878"/>
    </source>
</evidence>
<dbReference type="AlphaFoldDB" id="A0A7G1G2A0"/>